<evidence type="ECO:0000313" key="9">
    <source>
        <dbReference type="Proteomes" id="UP000262210"/>
    </source>
</evidence>
<dbReference type="Gene3D" id="2.60.40.2550">
    <property type="match status" value="1"/>
</dbReference>
<dbReference type="PANTHER" id="PTHR34823">
    <property type="entry name" value="GLCNAC-BINDING PROTEIN A"/>
    <property type="match status" value="1"/>
</dbReference>
<feature type="chain" id="PRO_5038558709" evidence="5">
    <location>
        <begin position="22"/>
        <end position="473"/>
    </location>
</feature>
<dbReference type="AlphaFoldDB" id="A0A9C7QVS4"/>
<dbReference type="InterPro" id="IPR004302">
    <property type="entry name" value="Cellulose/chitin-bd_N"/>
</dbReference>
<reference evidence="8 9" key="1">
    <citation type="journal article" date="2018" name="Nat. Biotechnol.">
        <title>A standardized bacterial taxonomy based on genome phylogeny substantially revises the tree of life.</title>
        <authorList>
            <person name="Parks D.H."/>
            <person name="Chuvochina M."/>
            <person name="Waite D.W."/>
            <person name="Rinke C."/>
            <person name="Skarshewski A."/>
            <person name="Chaumeil P.A."/>
            <person name="Hugenholtz P."/>
        </authorList>
    </citation>
    <scope>NUCLEOTIDE SEQUENCE [LARGE SCALE GENOMIC DNA]</scope>
    <source>
        <strain evidence="8">UBA11264</strain>
    </source>
</reference>
<dbReference type="InterPro" id="IPR014756">
    <property type="entry name" value="Ig_E-set"/>
</dbReference>
<dbReference type="InterPro" id="IPR041029">
    <property type="entry name" value="GbpA_2"/>
</dbReference>
<keyword evidence="1" id="KW-0964">Secreted</keyword>
<evidence type="ECO:0000256" key="3">
    <source>
        <dbReference type="ARBA" id="ARBA00022729"/>
    </source>
</evidence>
<feature type="region of interest" description="Disordered" evidence="4">
    <location>
        <begin position="49"/>
        <end position="77"/>
    </location>
</feature>
<accession>A0A9C7QVS4</accession>
<feature type="domain" description="Chitin-binding type-4" evidence="6">
    <location>
        <begin position="22"/>
        <end position="190"/>
    </location>
</feature>
<dbReference type="GO" id="GO:0008061">
    <property type="term" value="F:chitin binding"/>
    <property type="evidence" value="ECO:0007669"/>
    <property type="project" value="UniProtKB-KW"/>
</dbReference>
<proteinExistence type="predicted"/>
<dbReference type="PANTHER" id="PTHR34823:SF1">
    <property type="entry name" value="CHITIN-BINDING TYPE-4 DOMAIN-CONTAINING PROTEIN"/>
    <property type="match status" value="1"/>
</dbReference>
<gene>
    <name evidence="8" type="ORF">DHV72_08530</name>
</gene>
<feature type="signal peptide" evidence="5">
    <location>
        <begin position="1"/>
        <end position="21"/>
    </location>
</feature>
<dbReference type="CDD" id="cd21177">
    <property type="entry name" value="LPMO_AA10"/>
    <property type="match status" value="1"/>
</dbReference>
<comment type="caution">
    <text evidence="8">The sequence shown here is derived from an EMBL/GenBank/DDBJ whole genome shotgun (WGS) entry which is preliminary data.</text>
</comment>
<dbReference type="InterPro" id="IPR051024">
    <property type="entry name" value="GlcNAc_Chitin_IntDeg"/>
</dbReference>
<keyword evidence="3 5" id="KW-0732">Signal</keyword>
<evidence type="ECO:0000259" key="7">
    <source>
        <dbReference type="Pfam" id="PF18416"/>
    </source>
</evidence>
<evidence type="ECO:0000256" key="2">
    <source>
        <dbReference type="ARBA" id="ARBA00022669"/>
    </source>
</evidence>
<keyword evidence="2" id="KW-0147">Chitin-binding</keyword>
<evidence type="ECO:0000256" key="5">
    <source>
        <dbReference type="SAM" id="SignalP"/>
    </source>
</evidence>
<dbReference type="Gene3D" id="2.70.50.50">
    <property type="entry name" value="chitin-binding protein cbp21"/>
    <property type="match status" value="1"/>
</dbReference>
<evidence type="ECO:0000256" key="4">
    <source>
        <dbReference type="SAM" id="MobiDB-lite"/>
    </source>
</evidence>
<evidence type="ECO:0000313" key="8">
    <source>
        <dbReference type="EMBL" id="HCK00058.1"/>
    </source>
</evidence>
<dbReference type="Pfam" id="PF18416">
    <property type="entry name" value="GbpA_2"/>
    <property type="match status" value="1"/>
</dbReference>
<dbReference type="SUPFAM" id="SSF81296">
    <property type="entry name" value="E set domains"/>
    <property type="match status" value="1"/>
</dbReference>
<dbReference type="Pfam" id="PF03067">
    <property type="entry name" value="LPMO_10"/>
    <property type="match status" value="1"/>
</dbReference>
<sequence>MKLSKVMLAIAAITASGGAFAHGYIEKPESRNYLCQLGQNSDCGQVQYEPQSIGEGPDGFPASGPRDGQLASGGGGTNWMGVKLNEQTVDRWAKRKMQAGPNQFTWHFKAAHPIADFKYYITKENWNPNQTITRDSLDLTPFCVIPGGPASTTGSTTHTCDVPERTGYHVIYGAWDVSDTAATFYNMIDVEFEENYEGVPSPWSNIIGGILPTINLLPGSTVKSRVFDANGERPDLSSSIAINSTAQGEKSVWAYALASKINQDQDNLRAGRKGSTGDVTATYGNNTLYTKADSGLVRVEIEVTPAEEGSVGSFSVTGLQERYSLEGDAATINLELGVKGKLALEGKIFDANNIAKGHFSGSLDNASQGFNVALNDVAAGKYTLVITGTNDQGQSVQESFEFALRAESNGGDYEFAYPEGLGDYKAGTVVLQPKNDKTYECKPHPFSGWCNNSSAIHYEPGVGSNWQDAWTEK</sequence>
<dbReference type="RefSeq" id="WP_278430927.1">
    <property type="nucleotide sequence ID" value="NZ_DPSM01000015.1"/>
</dbReference>
<evidence type="ECO:0000259" key="6">
    <source>
        <dbReference type="Pfam" id="PF03067"/>
    </source>
</evidence>
<name>A0A9C7QVS4_9GAMM</name>
<dbReference type="Gene3D" id="3.30.70.2150">
    <property type="match status" value="1"/>
</dbReference>
<organism evidence="8 9">
    <name type="scientific">Serratia grimesii</name>
    <dbReference type="NCBI Taxonomy" id="82995"/>
    <lineage>
        <taxon>Bacteria</taxon>
        <taxon>Pseudomonadati</taxon>
        <taxon>Pseudomonadota</taxon>
        <taxon>Gammaproteobacteria</taxon>
        <taxon>Enterobacterales</taxon>
        <taxon>Yersiniaceae</taxon>
        <taxon>Serratia</taxon>
    </lineage>
</organism>
<dbReference type="EMBL" id="DPSM01000015">
    <property type="protein sequence ID" value="HCK00058.1"/>
    <property type="molecule type" value="Genomic_DNA"/>
</dbReference>
<protein>
    <submittedName>
        <fullName evidence="8">N-acetylglucosamine-binding protein GbpA</fullName>
    </submittedName>
</protein>
<evidence type="ECO:0000256" key="1">
    <source>
        <dbReference type="ARBA" id="ARBA00022525"/>
    </source>
</evidence>
<dbReference type="Proteomes" id="UP000262210">
    <property type="component" value="Unassembled WGS sequence"/>
</dbReference>
<dbReference type="NCBIfam" id="NF009690">
    <property type="entry name" value="PRK13211.1"/>
    <property type="match status" value="1"/>
</dbReference>
<feature type="domain" description="N-acetylglucosamine binding protein A" evidence="7">
    <location>
        <begin position="203"/>
        <end position="302"/>
    </location>
</feature>